<comment type="caution">
    <text evidence="1">The sequence shown here is derived from an EMBL/GenBank/DDBJ whole genome shotgun (WGS) entry which is preliminary data.</text>
</comment>
<proteinExistence type="predicted"/>
<gene>
    <name evidence="1" type="ORF">Patl1_30306</name>
</gene>
<evidence type="ECO:0000313" key="1">
    <source>
        <dbReference type="EMBL" id="KAJ0084052.1"/>
    </source>
</evidence>
<protein>
    <submittedName>
        <fullName evidence="1">Uncharacterized protein</fullName>
    </submittedName>
</protein>
<evidence type="ECO:0000313" key="2">
    <source>
        <dbReference type="Proteomes" id="UP001164250"/>
    </source>
</evidence>
<dbReference type="EMBL" id="CM047907">
    <property type="protein sequence ID" value="KAJ0084052.1"/>
    <property type="molecule type" value="Genomic_DNA"/>
</dbReference>
<organism evidence="1 2">
    <name type="scientific">Pistacia atlantica</name>
    <dbReference type="NCBI Taxonomy" id="434234"/>
    <lineage>
        <taxon>Eukaryota</taxon>
        <taxon>Viridiplantae</taxon>
        <taxon>Streptophyta</taxon>
        <taxon>Embryophyta</taxon>
        <taxon>Tracheophyta</taxon>
        <taxon>Spermatophyta</taxon>
        <taxon>Magnoliopsida</taxon>
        <taxon>eudicotyledons</taxon>
        <taxon>Gunneridae</taxon>
        <taxon>Pentapetalae</taxon>
        <taxon>rosids</taxon>
        <taxon>malvids</taxon>
        <taxon>Sapindales</taxon>
        <taxon>Anacardiaceae</taxon>
        <taxon>Pistacia</taxon>
    </lineage>
</organism>
<name>A0ACC1ACP6_9ROSI</name>
<reference evidence="2" key="1">
    <citation type="journal article" date="2023" name="G3 (Bethesda)">
        <title>Genome assembly and association tests identify interacting loci associated with vigor, precocity, and sex in interspecific pistachio rootstocks.</title>
        <authorList>
            <person name="Palmer W."/>
            <person name="Jacygrad E."/>
            <person name="Sagayaradj S."/>
            <person name="Cavanaugh K."/>
            <person name="Han R."/>
            <person name="Bertier L."/>
            <person name="Beede B."/>
            <person name="Kafkas S."/>
            <person name="Golino D."/>
            <person name="Preece J."/>
            <person name="Michelmore R."/>
        </authorList>
    </citation>
    <scope>NUCLEOTIDE SEQUENCE [LARGE SCALE GENOMIC DNA]</scope>
</reference>
<keyword evidence="2" id="KW-1185">Reference proteome</keyword>
<sequence length="146" mass="16789">MRDEQLTRQQRFTRCLTWEEMQKRRAQGLCFNCNERFTTGHRCQRPQLLLLEEDQGGDTGEVQEPEITLHTLTGWAGPKTMCIIAKMSPHEVVVLVNSGSTNNFISDRLANLLRLPVIPTKAFFVRVANGEKLKCQGRYDKVRVEL</sequence>
<accession>A0ACC1ACP6</accession>
<dbReference type="Proteomes" id="UP001164250">
    <property type="component" value="Chromosome 11"/>
</dbReference>